<dbReference type="EMBL" id="CP012830">
    <property type="protein sequence ID" value="ALI02866.1"/>
    <property type="molecule type" value="Genomic_DNA"/>
</dbReference>
<proteinExistence type="predicted"/>
<gene>
    <name evidence="2" type="ORF">AO353_17910</name>
</gene>
<feature type="signal peptide" evidence="1">
    <location>
        <begin position="1"/>
        <end position="22"/>
    </location>
</feature>
<protein>
    <recommendedName>
        <fullName evidence="4">Lipoprotein</fullName>
    </recommendedName>
</protein>
<accession>A0A0N9W7L8</accession>
<dbReference type="AlphaFoldDB" id="A0A0N9W7L8"/>
<reference evidence="2 3" key="2">
    <citation type="journal article" date="2018" name="Nature">
        <title>Mutant phenotypes for thousands of bacterial genes of unknown function.</title>
        <authorList>
            <person name="Price M.N."/>
            <person name="Wetmore K.M."/>
            <person name="Waters R.J."/>
            <person name="Callaghan M."/>
            <person name="Ray J."/>
            <person name="Liu H."/>
            <person name="Kuehl J.V."/>
            <person name="Melnyk R.A."/>
            <person name="Lamson J.S."/>
            <person name="Suh Y."/>
            <person name="Carlson H.K."/>
            <person name="Esquivel Z."/>
            <person name="Sadeeshkumar H."/>
            <person name="Chakraborty R."/>
            <person name="Zane G.M."/>
            <person name="Rubin B.E."/>
            <person name="Wall J.D."/>
            <person name="Visel A."/>
            <person name="Bristow J."/>
            <person name="Blow M.J."/>
            <person name="Arkin A.P."/>
            <person name="Deutschbauer A.M."/>
        </authorList>
    </citation>
    <scope>NUCLEOTIDE SEQUENCE [LARGE SCALE GENOMIC DNA]</scope>
    <source>
        <strain evidence="2 3">FW300-N2E3</strain>
    </source>
</reference>
<dbReference type="PROSITE" id="PS51257">
    <property type="entry name" value="PROKAR_LIPOPROTEIN"/>
    <property type="match status" value="1"/>
</dbReference>
<organism evidence="2 3">
    <name type="scientific">Pseudomonas fluorescens</name>
    <dbReference type="NCBI Taxonomy" id="294"/>
    <lineage>
        <taxon>Bacteria</taxon>
        <taxon>Pseudomonadati</taxon>
        <taxon>Pseudomonadota</taxon>
        <taxon>Gammaproteobacteria</taxon>
        <taxon>Pseudomonadales</taxon>
        <taxon>Pseudomonadaceae</taxon>
        <taxon>Pseudomonas</taxon>
    </lineage>
</organism>
<name>A0A0N9W7L8_PSEFL</name>
<evidence type="ECO:0000313" key="2">
    <source>
        <dbReference type="EMBL" id="ALI02866.1"/>
    </source>
</evidence>
<dbReference type="Proteomes" id="UP000066487">
    <property type="component" value="Chromosome"/>
</dbReference>
<evidence type="ECO:0000313" key="3">
    <source>
        <dbReference type="Proteomes" id="UP000066487"/>
    </source>
</evidence>
<sequence>MTFKPLLLIPGLGLACLLSACAGPVPKSDPSDAWIALQQASSSSLLADRVDGRRVDDGRYFEVKPGAHRLQMTLLTGADGNSVEPTCMGHLQYSGFQAGEHYQINTSSEGQSASARLVDSHGKQVAQSDRFKCL</sequence>
<evidence type="ECO:0008006" key="4">
    <source>
        <dbReference type="Google" id="ProtNLM"/>
    </source>
</evidence>
<feature type="chain" id="PRO_5006039942" description="Lipoprotein" evidence="1">
    <location>
        <begin position="23"/>
        <end position="134"/>
    </location>
</feature>
<dbReference type="RefSeq" id="WP_054596155.1">
    <property type="nucleotide sequence ID" value="NZ_CP012830.1"/>
</dbReference>
<evidence type="ECO:0000256" key="1">
    <source>
        <dbReference type="SAM" id="SignalP"/>
    </source>
</evidence>
<reference evidence="3" key="1">
    <citation type="submission" date="2015-09" db="EMBL/GenBank/DDBJ databases">
        <title>Whole genome sequence of Pseudomonas fluorescens FW300-N2E3.</title>
        <authorList>
            <person name="Ray J."/>
            <person name="Melnyk R."/>
            <person name="Deutschbauer A."/>
        </authorList>
    </citation>
    <scope>NUCLEOTIDE SEQUENCE [LARGE SCALE GENOMIC DNA]</scope>
    <source>
        <strain evidence="3">FW300-N2E3</strain>
    </source>
</reference>
<dbReference type="OrthoDB" id="6997359at2"/>
<keyword evidence="1" id="KW-0732">Signal</keyword>